<keyword evidence="2" id="KW-1185">Reference proteome</keyword>
<reference evidence="1 2" key="1">
    <citation type="journal article" date="2019" name="New Phytol.">
        <title>Comparative genomics reveals unique wood-decay strategies and fruiting body development in the Schizophyllaceae.</title>
        <authorList>
            <person name="Almasi E."/>
            <person name="Sahu N."/>
            <person name="Krizsan K."/>
            <person name="Balint B."/>
            <person name="Kovacs G.M."/>
            <person name="Kiss B."/>
            <person name="Cseklye J."/>
            <person name="Drula E."/>
            <person name="Henrissat B."/>
            <person name="Nagy I."/>
            <person name="Chovatia M."/>
            <person name="Adam C."/>
            <person name="LaButti K."/>
            <person name="Lipzen A."/>
            <person name="Riley R."/>
            <person name="Grigoriev I.V."/>
            <person name="Nagy L.G."/>
        </authorList>
    </citation>
    <scope>NUCLEOTIDE SEQUENCE [LARGE SCALE GENOMIC DNA]</scope>
    <source>
        <strain evidence="1 2">NL-1724</strain>
    </source>
</reference>
<sequence length="271" mass="29506">MFAAAIAPGLSRAGLSRASRTSQAALAVASCIANRDCAGARRAASPPPPRSRPEFPDSVRTSAAIGVSARPHIFNLKTRPAIVSGLLDTPSPYPTPPTSSTGFCISTSATPIHKGKYPRATSISSHPLPPLSAHIAQLIAKSYVFRRHTSHYLPVFNVSANPFALCYNDDRCDQPRITNDRLRLRPAHHPRSVARQHPMIPDSPFMPDIQVWEQGCDDGDWGGRLELMREAGTGWSLEPPNAPSDEYAMDEPRTLVEQHDALLHAIAWVET</sequence>
<dbReference type="AlphaFoldDB" id="A0A550BUT7"/>
<proteinExistence type="predicted"/>
<organism evidence="1 2">
    <name type="scientific">Schizophyllum amplum</name>
    <dbReference type="NCBI Taxonomy" id="97359"/>
    <lineage>
        <taxon>Eukaryota</taxon>
        <taxon>Fungi</taxon>
        <taxon>Dikarya</taxon>
        <taxon>Basidiomycota</taxon>
        <taxon>Agaricomycotina</taxon>
        <taxon>Agaricomycetes</taxon>
        <taxon>Agaricomycetidae</taxon>
        <taxon>Agaricales</taxon>
        <taxon>Schizophyllaceae</taxon>
        <taxon>Schizophyllum</taxon>
    </lineage>
</organism>
<protein>
    <submittedName>
        <fullName evidence="1">Uncharacterized protein</fullName>
    </submittedName>
</protein>
<name>A0A550BUT7_9AGAR</name>
<accession>A0A550BUT7</accession>
<evidence type="ECO:0000313" key="1">
    <source>
        <dbReference type="EMBL" id="TRM56308.1"/>
    </source>
</evidence>
<comment type="caution">
    <text evidence="1">The sequence shown here is derived from an EMBL/GenBank/DDBJ whole genome shotgun (WGS) entry which is preliminary data.</text>
</comment>
<gene>
    <name evidence="1" type="ORF">BD626DRAFT_575830</name>
</gene>
<dbReference type="EMBL" id="VDMD01000073">
    <property type="protein sequence ID" value="TRM56308.1"/>
    <property type="molecule type" value="Genomic_DNA"/>
</dbReference>
<dbReference type="Proteomes" id="UP000320762">
    <property type="component" value="Unassembled WGS sequence"/>
</dbReference>
<evidence type="ECO:0000313" key="2">
    <source>
        <dbReference type="Proteomes" id="UP000320762"/>
    </source>
</evidence>